<dbReference type="EMBL" id="CP047476">
    <property type="protein sequence ID" value="QIA64863.1"/>
    <property type="molecule type" value="Genomic_DNA"/>
</dbReference>
<name>A0A7Z2YEV7_9VIBR</name>
<evidence type="ECO:0000259" key="2">
    <source>
        <dbReference type="Pfam" id="PF07940"/>
    </source>
</evidence>
<accession>A0A7Z2YEV7</accession>
<dbReference type="GO" id="GO:0030313">
    <property type="term" value="C:cell envelope"/>
    <property type="evidence" value="ECO:0007669"/>
    <property type="project" value="UniProtKB-SubCell"/>
</dbReference>
<dbReference type="Gene3D" id="1.50.10.100">
    <property type="entry name" value="Chondroitin AC/alginate lyase"/>
    <property type="match status" value="1"/>
</dbReference>
<dbReference type="RefSeq" id="WP_164649763.1">
    <property type="nucleotide sequence ID" value="NZ_CP047476.1"/>
</dbReference>
<feature type="domain" description="Heparinase II/III-like C-terminal" evidence="2">
    <location>
        <begin position="471"/>
        <end position="642"/>
    </location>
</feature>
<evidence type="ECO:0000313" key="4">
    <source>
        <dbReference type="Proteomes" id="UP000464262"/>
    </source>
</evidence>
<dbReference type="KEGG" id="vas:GT360_14960"/>
<sequence length="735" mass="84324">MLSLNRTHDFQLFTAPNNEPALVNPPSFNWPQAEYKGLYNLELEQIGADKSWHWTSVQSPFQLNFLLEADEYRWRVTCLDSLKTSDWMCFSITTETDEYVAPTALELFALAESKEQYMMYFDEDISAVRQASPGVEDKLRASLTDLNINSILYPTHYRRGQEEGKRTAIANVRNWIDRELMALTLLYKVWQDEECGVKARDILLRLAEWSPEGPATLVRPLTWGDEVGLSLSRNLYLVYHWLAPLLTEEEKNFVRPFLVRIAFQMEERLEQDQFKQFPGHSHTSRLPGYLGVAALVLHKEYDQSVCERWLNYALMTYRGVLPFYGGRDGSWVEGPFYSSSYSKWHHSFFLSVERLSDFSFYNHPFYKNYVNFARDFVATQERIHPFGDGFWCLREGKEWPGFFAQNPLRIYAERFGDDESLALSKALESQISTYKLHLLDIVPTVPQLAYQKDNVALTPKVLEAPKTIYYDYAGLGKVSHKGLSLYYRASQFGNSSHRHGDQGNFALVDQGVNVLTPSGSYGYRFGSKHHSLWTRQTKAHNLPLIGGNGQILDCETATATVVDKQQSEHFQCVTLDLSQPYNSCIQFIRTLIQVADKGLIVHDKIELQAPDTLQWRLHSPLLACVENDLVTLSADNKIYTLKVTADGIKSPTFVEEVNDADGFAGNVESDAQKDVQHIEWEIEPSSKHNVTMQCFNSNEVTFNQETKQLIVQYKNEELTMNLTSHDIEINEAITV</sequence>
<dbReference type="SUPFAM" id="SSF48230">
    <property type="entry name" value="Chondroitin AC/alginate lyase"/>
    <property type="match status" value="1"/>
</dbReference>
<dbReference type="Gene3D" id="2.70.98.70">
    <property type="match status" value="1"/>
</dbReference>
<dbReference type="GO" id="GO:0016829">
    <property type="term" value="F:lyase activity"/>
    <property type="evidence" value="ECO:0007669"/>
    <property type="project" value="InterPro"/>
</dbReference>
<gene>
    <name evidence="3" type="ORF">GT360_14960</name>
</gene>
<dbReference type="AlphaFoldDB" id="A0A7Z2YEV7"/>
<keyword evidence="4" id="KW-1185">Reference proteome</keyword>
<dbReference type="Pfam" id="PF07940">
    <property type="entry name" value="Hepar_II_III_C"/>
    <property type="match status" value="1"/>
</dbReference>
<dbReference type="InterPro" id="IPR008929">
    <property type="entry name" value="Chondroitin_lyas"/>
</dbReference>
<dbReference type="Proteomes" id="UP000464262">
    <property type="component" value="Chromosome 2"/>
</dbReference>
<proteinExistence type="predicted"/>
<organism evidence="3 4">
    <name type="scientific">Vibrio astriarenae</name>
    <dbReference type="NCBI Taxonomy" id="1481923"/>
    <lineage>
        <taxon>Bacteria</taxon>
        <taxon>Pseudomonadati</taxon>
        <taxon>Pseudomonadota</taxon>
        <taxon>Gammaproteobacteria</taxon>
        <taxon>Vibrionales</taxon>
        <taxon>Vibrionaceae</taxon>
        <taxon>Vibrio</taxon>
    </lineage>
</organism>
<protein>
    <submittedName>
        <fullName evidence="3">Heparinase</fullName>
    </submittedName>
</protein>
<reference evidence="3 4" key="1">
    <citation type="submission" date="2020-01" db="EMBL/GenBank/DDBJ databases">
        <title>Whole genome and functional gene identification of agarase of Vibrio HN897.</title>
        <authorList>
            <person name="Liu Y."/>
            <person name="Zhao Z."/>
        </authorList>
    </citation>
    <scope>NUCLEOTIDE SEQUENCE [LARGE SCALE GENOMIC DNA]</scope>
    <source>
        <strain evidence="3 4">HN897</strain>
    </source>
</reference>
<dbReference type="InterPro" id="IPR012480">
    <property type="entry name" value="Hepar_II_III_C"/>
</dbReference>
<evidence type="ECO:0000313" key="3">
    <source>
        <dbReference type="EMBL" id="QIA64863.1"/>
    </source>
</evidence>
<evidence type="ECO:0000256" key="1">
    <source>
        <dbReference type="ARBA" id="ARBA00004196"/>
    </source>
</evidence>
<comment type="subcellular location">
    <subcellularLocation>
        <location evidence="1">Cell envelope</location>
    </subcellularLocation>
</comment>